<dbReference type="Gene3D" id="3.40.50.880">
    <property type="match status" value="1"/>
</dbReference>
<organism evidence="4 5">
    <name type="scientific">Ectopseudomonas toyotomiensis</name>
    <dbReference type="NCBI Taxonomy" id="554344"/>
    <lineage>
        <taxon>Bacteria</taxon>
        <taxon>Pseudomonadati</taxon>
        <taxon>Pseudomonadota</taxon>
        <taxon>Gammaproteobacteria</taxon>
        <taxon>Pseudomonadales</taxon>
        <taxon>Pseudomonadaceae</taxon>
        <taxon>Ectopseudomonas</taxon>
    </lineage>
</organism>
<evidence type="ECO:0000313" key="5">
    <source>
        <dbReference type="Proteomes" id="UP000182025"/>
    </source>
</evidence>
<evidence type="ECO:0000313" key="4">
    <source>
        <dbReference type="EMBL" id="SFP48492.1"/>
    </source>
</evidence>
<keyword evidence="4" id="KW-0238">DNA-binding</keyword>
<evidence type="ECO:0000256" key="1">
    <source>
        <dbReference type="ARBA" id="ARBA00023015"/>
    </source>
</evidence>
<dbReference type="SMART" id="SM00342">
    <property type="entry name" value="HTH_ARAC"/>
    <property type="match status" value="1"/>
</dbReference>
<dbReference type="CDD" id="cd03137">
    <property type="entry name" value="GATase1_AraC_1"/>
    <property type="match status" value="1"/>
</dbReference>
<dbReference type="OrthoDB" id="9803764at2"/>
<dbReference type="SUPFAM" id="SSF52317">
    <property type="entry name" value="Class I glutamine amidotransferase-like"/>
    <property type="match status" value="1"/>
</dbReference>
<sequence length="326" mass="36076">MPTRPRTVLFLAYPQVGLLDLTGAQTVFWAATKAMHERGLPGYERLTVSLAGGLVGTAEGLVVDTQPLAEVQLAQVDTLIVPGAPEIERAVAESAELIAWIASNARRVRRTASVCSGTFLLAHAGLLEGKRAATHWAMCDMLKARFPAIEVDNNAIFIEQGTVWTSAGVSAGIDLALALVEADCGREVAMQVARELVVFLKRPGGQAQFSELLQAQAKDTSTFDELHRWLGDHLSSPELNIETMAKRCHMSPRHFSRLYKQKTGRTPAKAVEIFRLEAARRLLEDSTRNIDVIARQCGFGDEERMRATFQRHLAISPRDYRRRFSR</sequence>
<dbReference type="RefSeq" id="WP_074914012.1">
    <property type="nucleotide sequence ID" value="NZ_FOXK01000003.1"/>
</dbReference>
<dbReference type="InterPro" id="IPR002818">
    <property type="entry name" value="DJ-1/PfpI"/>
</dbReference>
<dbReference type="PANTHER" id="PTHR43130">
    <property type="entry name" value="ARAC-FAMILY TRANSCRIPTIONAL REGULATOR"/>
    <property type="match status" value="1"/>
</dbReference>
<dbReference type="Proteomes" id="UP000182025">
    <property type="component" value="Unassembled WGS sequence"/>
</dbReference>
<reference evidence="5" key="1">
    <citation type="submission" date="2016-10" db="EMBL/GenBank/DDBJ databases">
        <authorList>
            <person name="Varghese N."/>
            <person name="Submissions S."/>
        </authorList>
    </citation>
    <scope>NUCLEOTIDE SEQUENCE [LARGE SCALE GENOMIC DNA]</scope>
    <source>
        <strain evidence="5">JCM 15604</strain>
    </source>
</reference>
<name>A0A1I5QQH1_9GAMM</name>
<dbReference type="EMBL" id="FOXK01000003">
    <property type="protein sequence ID" value="SFP48492.1"/>
    <property type="molecule type" value="Genomic_DNA"/>
</dbReference>
<feature type="domain" description="HTH araC/xylS-type" evidence="3">
    <location>
        <begin position="224"/>
        <end position="323"/>
    </location>
</feature>
<dbReference type="GO" id="GO:0003700">
    <property type="term" value="F:DNA-binding transcription factor activity"/>
    <property type="evidence" value="ECO:0007669"/>
    <property type="project" value="InterPro"/>
</dbReference>
<proteinExistence type="predicted"/>
<keyword evidence="5" id="KW-1185">Reference proteome</keyword>
<dbReference type="PROSITE" id="PS01124">
    <property type="entry name" value="HTH_ARAC_FAMILY_2"/>
    <property type="match status" value="1"/>
</dbReference>
<dbReference type="InterPro" id="IPR052158">
    <property type="entry name" value="INH-QAR"/>
</dbReference>
<dbReference type="InterPro" id="IPR029062">
    <property type="entry name" value="Class_I_gatase-like"/>
</dbReference>
<accession>A0A1I5QQH1</accession>
<keyword evidence="2" id="KW-0804">Transcription</keyword>
<dbReference type="GO" id="GO:0043565">
    <property type="term" value="F:sequence-specific DNA binding"/>
    <property type="evidence" value="ECO:0007669"/>
    <property type="project" value="InterPro"/>
</dbReference>
<gene>
    <name evidence="4" type="ORF">SAMN05216177_10380</name>
</gene>
<dbReference type="PANTHER" id="PTHR43130:SF3">
    <property type="entry name" value="HTH-TYPE TRANSCRIPTIONAL REGULATOR RV1931C"/>
    <property type="match status" value="1"/>
</dbReference>
<dbReference type="InterPro" id="IPR009057">
    <property type="entry name" value="Homeodomain-like_sf"/>
</dbReference>
<dbReference type="AlphaFoldDB" id="A0A1I5QQH1"/>
<dbReference type="Pfam" id="PF01965">
    <property type="entry name" value="DJ-1_PfpI"/>
    <property type="match status" value="1"/>
</dbReference>
<dbReference type="Pfam" id="PF12833">
    <property type="entry name" value="HTH_18"/>
    <property type="match status" value="1"/>
</dbReference>
<dbReference type="Gene3D" id="1.10.10.60">
    <property type="entry name" value="Homeodomain-like"/>
    <property type="match status" value="2"/>
</dbReference>
<evidence type="ECO:0000256" key="2">
    <source>
        <dbReference type="ARBA" id="ARBA00023163"/>
    </source>
</evidence>
<evidence type="ECO:0000259" key="3">
    <source>
        <dbReference type="PROSITE" id="PS01124"/>
    </source>
</evidence>
<dbReference type="SUPFAM" id="SSF46689">
    <property type="entry name" value="Homeodomain-like"/>
    <property type="match status" value="2"/>
</dbReference>
<dbReference type="InterPro" id="IPR018060">
    <property type="entry name" value="HTH_AraC"/>
</dbReference>
<protein>
    <submittedName>
        <fullName evidence="4">Transcriptional regulator GlxA family, contains an amidase domain and an AraC-type DNA-binding HTH domain</fullName>
    </submittedName>
</protein>
<keyword evidence="1" id="KW-0805">Transcription regulation</keyword>